<evidence type="ECO:0000313" key="9">
    <source>
        <dbReference type="EMBL" id="KAK6954648.1"/>
    </source>
</evidence>
<evidence type="ECO:0000313" key="10">
    <source>
        <dbReference type="Proteomes" id="UP001369815"/>
    </source>
</evidence>
<dbReference type="Gene3D" id="3.20.20.80">
    <property type="entry name" value="Glycosidases"/>
    <property type="match status" value="1"/>
</dbReference>
<comment type="similarity">
    <text evidence="2 6">Belongs to the glycosyl hydrolase 5 (cellulase A) family.</text>
</comment>
<dbReference type="Proteomes" id="UP001369815">
    <property type="component" value="Unassembled WGS sequence"/>
</dbReference>
<comment type="caution">
    <text evidence="9">The sequence shown here is derived from an EMBL/GenBank/DDBJ whole genome shotgun (WGS) entry which is preliminary data.</text>
</comment>
<dbReference type="PROSITE" id="PS00659">
    <property type="entry name" value="GLYCOSYL_HYDROL_F5"/>
    <property type="match status" value="1"/>
</dbReference>
<evidence type="ECO:0000256" key="5">
    <source>
        <dbReference type="ARBA" id="ARBA00023295"/>
    </source>
</evidence>
<feature type="signal peptide" evidence="7">
    <location>
        <begin position="1"/>
        <end position="16"/>
    </location>
</feature>
<evidence type="ECO:0000256" key="1">
    <source>
        <dbReference type="ARBA" id="ARBA00000966"/>
    </source>
</evidence>
<dbReference type="AlphaFoldDB" id="A0AAX6MPT1"/>
<dbReference type="EMBL" id="JBANMG010000004">
    <property type="protein sequence ID" value="KAK6954648.1"/>
    <property type="molecule type" value="Genomic_DNA"/>
</dbReference>
<dbReference type="Pfam" id="PF00150">
    <property type="entry name" value="Cellulase"/>
    <property type="match status" value="1"/>
</dbReference>
<keyword evidence="5 6" id="KW-0326">Glycosidase</keyword>
<evidence type="ECO:0000259" key="8">
    <source>
        <dbReference type="Pfam" id="PF00150"/>
    </source>
</evidence>
<organism evidence="9 10">
    <name type="scientific">Daldinia eschscholtzii</name>
    <dbReference type="NCBI Taxonomy" id="292717"/>
    <lineage>
        <taxon>Eukaryota</taxon>
        <taxon>Fungi</taxon>
        <taxon>Dikarya</taxon>
        <taxon>Ascomycota</taxon>
        <taxon>Pezizomycotina</taxon>
        <taxon>Sordariomycetes</taxon>
        <taxon>Xylariomycetidae</taxon>
        <taxon>Xylariales</taxon>
        <taxon>Hypoxylaceae</taxon>
        <taxon>Daldinia</taxon>
    </lineage>
</organism>
<evidence type="ECO:0000256" key="7">
    <source>
        <dbReference type="SAM" id="SignalP"/>
    </source>
</evidence>
<keyword evidence="7" id="KW-0732">Signal</keyword>
<proteinExistence type="inferred from homology"/>
<dbReference type="InterPro" id="IPR018087">
    <property type="entry name" value="Glyco_hydro_5_CS"/>
</dbReference>
<dbReference type="InterPro" id="IPR001547">
    <property type="entry name" value="Glyco_hydro_5"/>
</dbReference>
<feature type="chain" id="PRO_5043623901" description="cellulase" evidence="7">
    <location>
        <begin position="17"/>
        <end position="549"/>
    </location>
</feature>
<keyword evidence="10" id="KW-1185">Reference proteome</keyword>
<comment type="catalytic activity">
    <reaction evidence="1">
        <text>Endohydrolysis of (1-&gt;4)-beta-D-glucosidic linkages in cellulose, lichenin and cereal beta-D-glucans.</text>
        <dbReference type="EC" id="3.2.1.4"/>
    </reaction>
</comment>
<evidence type="ECO:0000256" key="4">
    <source>
        <dbReference type="ARBA" id="ARBA00022801"/>
    </source>
</evidence>
<dbReference type="PANTHER" id="PTHR34142">
    <property type="entry name" value="ENDO-BETA-1,4-GLUCANASE A"/>
    <property type="match status" value="1"/>
</dbReference>
<evidence type="ECO:0000256" key="3">
    <source>
        <dbReference type="ARBA" id="ARBA00012601"/>
    </source>
</evidence>
<protein>
    <recommendedName>
        <fullName evidence="3">cellulase</fullName>
        <ecNumber evidence="3">3.2.1.4</ecNumber>
    </recommendedName>
</protein>
<dbReference type="EC" id="3.2.1.4" evidence="3"/>
<name>A0AAX6MPT1_9PEZI</name>
<evidence type="ECO:0000256" key="2">
    <source>
        <dbReference type="ARBA" id="ARBA00005641"/>
    </source>
</evidence>
<evidence type="ECO:0000256" key="6">
    <source>
        <dbReference type="RuleBase" id="RU361153"/>
    </source>
</evidence>
<keyword evidence="4 6" id="KW-0378">Hydrolase</keyword>
<dbReference type="InterPro" id="IPR017853">
    <property type="entry name" value="GH"/>
</dbReference>
<accession>A0AAX6MPT1</accession>
<dbReference type="GO" id="GO:0008810">
    <property type="term" value="F:cellulase activity"/>
    <property type="evidence" value="ECO:0007669"/>
    <property type="project" value="UniProtKB-EC"/>
</dbReference>
<dbReference type="SUPFAM" id="SSF51445">
    <property type="entry name" value="(Trans)glycosidases"/>
    <property type="match status" value="1"/>
</dbReference>
<sequence>MKYLVLLASLASAASATIFYAGVAESGGEFGVWSADAKKGTGLPGTFGVDYQFIDKAGVDVHVDQNHLNLFRVAFLLERMAPVATGLGKTFNETHFNYFKEAVDYVTVTKGAYAILDPHNYMRYNDPSSQPYSGSVIGNTSDSTAATTEQFGEFWGELASRFAENEKVIFGLMNEPHDMETSLVLKNNQAAIDAIRAAGAKNLIILPGNSWTGGHAWAQGPDPNSAIIHQFTDPINNTAIDIHEYLDVDYSGTHSECVSDPATNLADVTKWLKEHNLKAFITEFGGHNNTGCADMLTDFVNYLADNEEYIGWTAWAAGPFWGSASPCCTDSRNYGSFEPGSKAADGGPSLYDTIWLRVLQPLVPSKLQWTGKATILELFVSETRSQTRHSGNGSKVKYIVIQASLCNTIVSAMGLETMAKRFTRAIFAMEIDMYLSQFDSTVGYREGSIRRNINVTGDRRITDSRCTEKPCIYEYMLCHLESLSHLHGTSLIRALLIPIRRMPQLHHGKARRMFVPAPDWECSVSSRCFLIGYWPEDQSTFVPKDTGSE</sequence>
<dbReference type="GO" id="GO:0009251">
    <property type="term" value="P:glucan catabolic process"/>
    <property type="evidence" value="ECO:0007669"/>
    <property type="project" value="TreeGrafter"/>
</dbReference>
<dbReference type="PANTHER" id="PTHR34142:SF1">
    <property type="entry name" value="GLYCOSIDE HYDROLASE FAMILY 5 DOMAIN-CONTAINING PROTEIN"/>
    <property type="match status" value="1"/>
</dbReference>
<reference evidence="9 10" key="1">
    <citation type="journal article" date="2024" name="Front Chem Biol">
        <title>Unveiling the potential of Daldinia eschscholtzii MFLUCC 19-0629 through bioactivity and bioinformatics studies for enhanced sustainable agriculture production.</title>
        <authorList>
            <person name="Brooks S."/>
            <person name="Weaver J.A."/>
            <person name="Klomchit A."/>
            <person name="Alharthi S.A."/>
            <person name="Onlamun T."/>
            <person name="Nurani R."/>
            <person name="Vong T.K."/>
            <person name="Alberti F."/>
            <person name="Greco C."/>
        </authorList>
    </citation>
    <scope>NUCLEOTIDE SEQUENCE [LARGE SCALE GENOMIC DNA]</scope>
    <source>
        <strain evidence="9">MFLUCC 19-0629</strain>
    </source>
</reference>
<gene>
    <name evidence="9" type="ORF">Daesc_004615</name>
</gene>
<feature type="domain" description="Glycoside hydrolase family 5" evidence="8">
    <location>
        <begin position="43"/>
        <end position="318"/>
    </location>
</feature>